<keyword evidence="2" id="KW-1185">Reference proteome</keyword>
<name>A0ABT8CWJ7_9FLAO</name>
<gene>
    <name evidence="1" type="ORF">QW060_15345</name>
</gene>
<evidence type="ECO:0000313" key="2">
    <source>
        <dbReference type="Proteomes" id="UP001242368"/>
    </source>
</evidence>
<dbReference type="EMBL" id="JAUFQU010000001">
    <property type="protein sequence ID" value="MDN3708476.1"/>
    <property type="molecule type" value="Genomic_DNA"/>
</dbReference>
<protein>
    <submittedName>
        <fullName evidence="1">Uncharacterized protein</fullName>
    </submittedName>
</protein>
<evidence type="ECO:0000313" key="1">
    <source>
        <dbReference type="EMBL" id="MDN3708476.1"/>
    </source>
</evidence>
<organism evidence="1 2">
    <name type="scientific">Paenimyroides ceti</name>
    <dbReference type="NCBI Taxonomy" id="395087"/>
    <lineage>
        <taxon>Bacteria</taxon>
        <taxon>Pseudomonadati</taxon>
        <taxon>Bacteroidota</taxon>
        <taxon>Flavobacteriia</taxon>
        <taxon>Flavobacteriales</taxon>
        <taxon>Flavobacteriaceae</taxon>
        <taxon>Paenimyroides</taxon>
    </lineage>
</organism>
<proteinExistence type="predicted"/>
<reference evidence="2" key="1">
    <citation type="journal article" date="2019" name="Int. J. Syst. Evol. Microbiol.">
        <title>The Global Catalogue of Microorganisms (GCM) 10K type strain sequencing project: providing services to taxonomists for standard genome sequencing and annotation.</title>
        <authorList>
            <consortium name="The Broad Institute Genomics Platform"/>
            <consortium name="The Broad Institute Genome Sequencing Center for Infectious Disease"/>
            <person name="Wu L."/>
            <person name="Ma J."/>
        </authorList>
    </citation>
    <scope>NUCLEOTIDE SEQUENCE [LARGE SCALE GENOMIC DNA]</scope>
    <source>
        <strain evidence="2">CECT 7184</strain>
    </source>
</reference>
<comment type="caution">
    <text evidence="1">The sequence shown here is derived from an EMBL/GenBank/DDBJ whole genome shotgun (WGS) entry which is preliminary data.</text>
</comment>
<dbReference type="Proteomes" id="UP001242368">
    <property type="component" value="Unassembled WGS sequence"/>
</dbReference>
<accession>A0ABT8CWJ7</accession>
<dbReference type="RefSeq" id="WP_290364341.1">
    <property type="nucleotide sequence ID" value="NZ_JAUFQU010000001.1"/>
</dbReference>
<sequence length="52" mass="5780">MISSIYVFVTLYKPTPVPKIKKLLKSKANPAIIAVNKKAPNIIRCSLTIKII</sequence>